<gene>
    <name evidence="2" type="ORF">MNBD_ALPHA07-1685</name>
</gene>
<accession>A0A3B0RND7</accession>
<evidence type="ECO:0000313" key="2">
    <source>
        <dbReference type="EMBL" id="VAV95054.1"/>
    </source>
</evidence>
<dbReference type="Gene3D" id="2.170.16.10">
    <property type="entry name" value="Hedgehog/Intein (Hint) domain"/>
    <property type="match status" value="1"/>
</dbReference>
<evidence type="ECO:0000259" key="1">
    <source>
        <dbReference type="Pfam" id="PF13403"/>
    </source>
</evidence>
<dbReference type="InterPro" id="IPR036844">
    <property type="entry name" value="Hint_dom_sf"/>
</dbReference>
<dbReference type="SUPFAM" id="SSF51294">
    <property type="entry name" value="Hedgehog/intein (Hint) domain"/>
    <property type="match status" value="1"/>
</dbReference>
<name>A0A3B0RND7_9ZZZZ</name>
<protein>
    <recommendedName>
        <fullName evidence="1">Hedgehog/Intein (Hint) domain-containing protein</fullName>
    </recommendedName>
</protein>
<dbReference type="EMBL" id="UOEG01000128">
    <property type="protein sequence ID" value="VAV95054.1"/>
    <property type="molecule type" value="Genomic_DNA"/>
</dbReference>
<dbReference type="Pfam" id="PF13403">
    <property type="entry name" value="Hint_2"/>
    <property type="match status" value="1"/>
</dbReference>
<organism evidence="2">
    <name type="scientific">hydrothermal vent metagenome</name>
    <dbReference type="NCBI Taxonomy" id="652676"/>
    <lineage>
        <taxon>unclassified sequences</taxon>
        <taxon>metagenomes</taxon>
        <taxon>ecological metagenomes</taxon>
    </lineage>
</organism>
<sequence>MNITYPGVNQTNTNTVGTAPNEIVLFDGDGVRGGPDDDEYNSTAPAVVINFDQGVSDVSFTIFDVDASTNVWDDQIRVIATDGNGNPVEISISLSDPDIVIESDGSAADGFVAQVDGSNNSDGGNATFTIAGPVTNIQIFYENGNDFSNDLGIIGFQMNTFGDVLCFCRGTMIETKTGARAVENLREGDLILTRDNGYQPLRWVTNSRIGGHGPQAPIKIAAGALGNDTELMVSPLHKMLISGWRAELCMGVDEALVMAKSLVNGDTIRPAPCQTVEYFHIMFDRHEIILSNNCWSESFYPGRQALRTLDQTAREDLFSKFPELVEDISTYGQVCTPVAKAHEGELIAAQ</sequence>
<dbReference type="InterPro" id="IPR028992">
    <property type="entry name" value="Hedgehog/Intein_dom"/>
</dbReference>
<dbReference type="AlphaFoldDB" id="A0A3B0RND7"/>
<reference evidence="2" key="1">
    <citation type="submission" date="2018-06" db="EMBL/GenBank/DDBJ databases">
        <authorList>
            <person name="Zhirakovskaya E."/>
        </authorList>
    </citation>
    <scope>NUCLEOTIDE SEQUENCE</scope>
</reference>
<feature type="domain" description="Hedgehog/Intein (Hint)" evidence="1">
    <location>
        <begin position="166"/>
        <end position="302"/>
    </location>
</feature>
<proteinExistence type="predicted"/>